<proteinExistence type="predicted"/>
<dbReference type="Proteomes" id="UP000292052">
    <property type="component" value="Unassembled WGS sequence"/>
</dbReference>
<dbReference type="AlphaFoldDB" id="A0A482VGB8"/>
<feature type="non-terminal residue" evidence="1">
    <location>
        <position position="175"/>
    </location>
</feature>
<organism evidence="1 2">
    <name type="scientific">Asbolus verrucosus</name>
    <name type="common">Desert ironclad beetle</name>
    <dbReference type="NCBI Taxonomy" id="1661398"/>
    <lineage>
        <taxon>Eukaryota</taxon>
        <taxon>Metazoa</taxon>
        <taxon>Ecdysozoa</taxon>
        <taxon>Arthropoda</taxon>
        <taxon>Hexapoda</taxon>
        <taxon>Insecta</taxon>
        <taxon>Pterygota</taxon>
        <taxon>Neoptera</taxon>
        <taxon>Endopterygota</taxon>
        <taxon>Coleoptera</taxon>
        <taxon>Polyphaga</taxon>
        <taxon>Cucujiformia</taxon>
        <taxon>Tenebrionidae</taxon>
        <taxon>Pimeliinae</taxon>
        <taxon>Asbolus</taxon>
    </lineage>
</organism>
<evidence type="ECO:0008006" key="3">
    <source>
        <dbReference type="Google" id="ProtNLM"/>
    </source>
</evidence>
<reference evidence="1 2" key="1">
    <citation type="submission" date="2017-03" db="EMBL/GenBank/DDBJ databases">
        <title>Genome of the blue death feigning beetle - Asbolus verrucosus.</title>
        <authorList>
            <person name="Rider S.D."/>
        </authorList>
    </citation>
    <scope>NUCLEOTIDE SEQUENCE [LARGE SCALE GENOMIC DNA]</scope>
    <source>
        <strain evidence="1">Butters</strain>
        <tissue evidence="1">Head and leg muscle</tissue>
    </source>
</reference>
<gene>
    <name evidence="1" type="ORF">BDFB_013372</name>
</gene>
<keyword evidence="2" id="KW-1185">Reference proteome</keyword>
<sequence>CLVIATTAVTPEPDYYWRDFDGSIPSDAVLGTNDQEVNTYVGNAGIYGGGLLIGQLFPNDSYITVTGKPEPVQTTDKFVKILCSQHPELLQWFPVNSDTFDTIPFHLVQGGWEVNPPIDIYDGIIHVGRVLHNNRMVIGKVIGYENGAGHWLYFHDGDEELHATEYEILVYDIPR</sequence>
<accession>A0A482VGB8</accession>
<dbReference type="EMBL" id="QDEB01101532">
    <property type="protein sequence ID" value="RZC31892.1"/>
    <property type="molecule type" value="Genomic_DNA"/>
</dbReference>
<name>A0A482VGB8_ASBVE</name>
<protein>
    <recommendedName>
        <fullName evidence="3">DUF3421 domain containing protein</fullName>
    </recommendedName>
</protein>
<evidence type="ECO:0000313" key="2">
    <source>
        <dbReference type="Proteomes" id="UP000292052"/>
    </source>
</evidence>
<dbReference type="PANTHER" id="PTHR31649:SF10">
    <property type="entry name" value="IP19903P-RELATED"/>
    <property type="match status" value="1"/>
</dbReference>
<dbReference type="PANTHER" id="PTHR31649">
    <property type="entry name" value="AGAP009604-PA"/>
    <property type="match status" value="1"/>
</dbReference>
<dbReference type="OrthoDB" id="6720665at2759"/>
<evidence type="ECO:0000313" key="1">
    <source>
        <dbReference type="EMBL" id="RZC31892.1"/>
    </source>
</evidence>
<comment type="caution">
    <text evidence="1">The sequence shown here is derived from an EMBL/GenBank/DDBJ whole genome shotgun (WGS) entry which is preliminary data.</text>
</comment>
<feature type="non-terminal residue" evidence="1">
    <location>
        <position position="1"/>
    </location>
</feature>